<dbReference type="OrthoDB" id="3230530at2759"/>
<reference evidence="2 3" key="1">
    <citation type="submission" date="2014-04" db="EMBL/GenBank/DDBJ databases">
        <title>Evolutionary Origins and Diversification of the Mycorrhizal Mutualists.</title>
        <authorList>
            <consortium name="DOE Joint Genome Institute"/>
            <consortium name="Mycorrhizal Genomics Consortium"/>
            <person name="Kohler A."/>
            <person name="Kuo A."/>
            <person name="Nagy L.G."/>
            <person name="Floudas D."/>
            <person name="Copeland A."/>
            <person name="Barry K.W."/>
            <person name="Cichocki N."/>
            <person name="Veneault-Fourrey C."/>
            <person name="LaButti K."/>
            <person name="Lindquist E.A."/>
            <person name="Lipzen A."/>
            <person name="Lundell T."/>
            <person name="Morin E."/>
            <person name="Murat C."/>
            <person name="Riley R."/>
            <person name="Ohm R."/>
            <person name="Sun H."/>
            <person name="Tunlid A."/>
            <person name="Henrissat B."/>
            <person name="Grigoriev I.V."/>
            <person name="Hibbett D.S."/>
            <person name="Martin F."/>
        </authorList>
    </citation>
    <scope>NUCLEOTIDE SEQUENCE [LARGE SCALE GENOMIC DNA]</scope>
    <source>
        <strain evidence="2 3">Koide BX008</strain>
    </source>
</reference>
<sequence length="474" mass="52881">MNLVLSSTRGKQGLRHFPHSGFLGLTPVQVDGSVSVSLDPRLKSLKAKSLSVSVRCYESRQGPLFPSRSNILADYTQLLWSKPDHLEYDSMSDLEFPFLITLPVDAPGFSTTIFVDYRCIWRIEAVLEHAPIYGVGSFQSKHFDLALIRCDVPPHQPTPPRPVLNSHTNKPKAPRLSYCIHSSTVPIGPGDLLSIPVYLQPLDLGVIIRTVTLTVERRIRFKENGHTSIPQRTRTMLASSRSQPISPSFYHEHDHIDTSSTAALIPQPHLSKRPSTAPAHSSPASNSHKTISDLVAGAEPSGRFSKDKNGIWSTVLSLQWPAARSHSKWAIGETIQSNLVSVQFFVHVKVIVSSPTGVDSIELAEKELLVVSTGDEERQLALSKYASRRSHEPRTTSSAQNTSKTRRPHTSAGTRDRVNPRTLERMDSPSVVVSTPMKPPRTAIEREWEEELARIEKKSRRFSDLLGFPWKKKR</sequence>
<dbReference type="InParanoid" id="A0A0C2SYM2"/>
<dbReference type="Proteomes" id="UP000054549">
    <property type="component" value="Unassembled WGS sequence"/>
</dbReference>
<accession>A0A0C2SYM2</accession>
<gene>
    <name evidence="2" type="ORF">M378DRAFT_120886</name>
</gene>
<protein>
    <recommendedName>
        <fullName evidence="4">Arrestin C-terminal-like domain-containing protein</fullName>
    </recommendedName>
</protein>
<dbReference type="AlphaFoldDB" id="A0A0C2SYM2"/>
<dbReference type="EMBL" id="KN818228">
    <property type="protein sequence ID" value="KIL68615.1"/>
    <property type="molecule type" value="Genomic_DNA"/>
</dbReference>
<evidence type="ECO:0008006" key="4">
    <source>
        <dbReference type="Google" id="ProtNLM"/>
    </source>
</evidence>
<name>A0A0C2SYM2_AMAMK</name>
<organism evidence="2 3">
    <name type="scientific">Amanita muscaria (strain Koide BX008)</name>
    <dbReference type="NCBI Taxonomy" id="946122"/>
    <lineage>
        <taxon>Eukaryota</taxon>
        <taxon>Fungi</taxon>
        <taxon>Dikarya</taxon>
        <taxon>Basidiomycota</taxon>
        <taxon>Agaricomycotina</taxon>
        <taxon>Agaricomycetes</taxon>
        <taxon>Agaricomycetidae</taxon>
        <taxon>Agaricales</taxon>
        <taxon>Pluteineae</taxon>
        <taxon>Amanitaceae</taxon>
        <taxon>Amanita</taxon>
    </lineage>
</organism>
<evidence type="ECO:0000313" key="3">
    <source>
        <dbReference type="Proteomes" id="UP000054549"/>
    </source>
</evidence>
<keyword evidence="3" id="KW-1185">Reference proteome</keyword>
<dbReference type="STRING" id="946122.A0A0C2SYM2"/>
<dbReference type="HOGENOM" id="CLU_014309_1_0_1"/>
<evidence type="ECO:0000313" key="2">
    <source>
        <dbReference type="EMBL" id="KIL68615.1"/>
    </source>
</evidence>
<feature type="compositionally biased region" description="Low complexity" evidence="1">
    <location>
        <begin position="274"/>
        <end position="287"/>
    </location>
</feature>
<feature type="region of interest" description="Disordered" evidence="1">
    <location>
        <begin position="268"/>
        <end position="288"/>
    </location>
</feature>
<feature type="compositionally biased region" description="Basic and acidic residues" evidence="1">
    <location>
        <begin position="414"/>
        <end position="427"/>
    </location>
</feature>
<evidence type="ECO:0000256" key="1">
    <source>
        <dbReference type="SAM" id="MobiDB-lite"/>
    </source>
</evidence>
<proteinExistence type="predicted"/>
<feature type="region of interest" description="Disordered" evidence="1">
    <location>
        <begin position="384"/>
        <end position="445"/>
    </location>
</feature>